<sequence length="591" mass="65957">MEGSRTHQVPHGAAEGPEDDAGRGRPEPAPTSWDGHEDTSERVSLSSLPALDLSESGLQHLGEVLRVPMLKQLYLQRNSLCTVPKDFFQLLPNLTWLDLRFNRIKALPSGIGSHKHLKTLLLERNPIKMLPVELGNVSSLKALNLRHCPLEFPPQLIVQKGLVAILSFLRICAVENSFPRDFTSKGFQPVQELSTVRMVHGPPQSHEGHVSDKETVSPHEPRVTLFKEKAKFFPPVEKLDLSELRKSSDSPEDWPSEEEIRRFWKLRQEIVEHEKAEVLATQLLPRALPPNLQAVLQSKRKEHPPCRHTFRRKTSSFPTTLPDLSSSFGIGIRGKRAEESRVAALRELREKQALLEQRRRDRQILEKWREQALEMQRKKGAFSRTLPPRRTLVASKIPFATDLDDDEKTPVRPGNRRHSKEKPSRANKALRVSQEGQLEEAVKRHVQQIHERRRRLGGAAPLEELQAAMQDLEVARKLQDEVTALRAGLNLSKDHQSAALAQPSPPNRLVFPNPVIVGCPARSTVPSVRSGRLRPLGGQRLRSSSGARGGGHGAGHGQGGRRQPGGAGGVQVVRTTSRPGCWGWSSSANPA</sequence>
<accession>A0A8B6ZLR8</accession>
<dbReference type="Pfam" id="PF13855">
    <property type="entry name" value="LRR_8"/>
    <property type="match status" value="1"/>
</dbReference>
<evidence type="ECO:0000313" key="3">
    <source>
        <dbReference type="Proteomes" id="UP000694850"/>
    </source>
</evidence>
<dbReference type="SMART" id="SM00369">
    <property type="entry name" value="LRR_TYP"/>
    <property type="match status" value="3"/>
</dbReference>
<dbReference type="PANTHER" id="PTHR48051:SF35">
    <property type="entry name" value="LEUCINE-RICH REPEAT-CONTAINING PROTEIN 27"/>
    <property type="match status" value="1"/>
</dbReference>
<dbReference type="GeneID" id="103193549"/>
<keyword evidence="1" id="KW-0433">Leucine-rich repeat</keyword>
<keyword evidence="2" id="KW-0677">Repeat</keyword>
<dbReference type="InterPro" id="IPR032675">
    <property type="entry name" value="LRR_dom_sf"/>
</dbReference>
<dbReference type="InterPro" id="IPR003591">
    <property type="entry name" value="Leu-rich_rpt_typical-subtyp"/>
</dbReference>
<keyword evidence="3" id="KW-1185">Reference proteome</keyword>
<dbReference type="InterPro" id="IPR001611">
    <property type="entry name" value="Leu-rich_rpt"/>
</dbReference>
<gene>
    <name evidence="4" type="primary">LRRC27</name>
</gene>
<dbReference type="GO" id="GO:0005737">
    <property type="term" value="C:cytoplasm"/>
    <property type="evidence" value="ECO:0007669"/>
    <property type="project" value="TreeGrafter"/>
</dbReference>
<dbReference type="Gene3D" id="3.80.10.10">
    <property type="entry name" value="Ribonuclease Inhibitor"/>
    <property type="match status" value="1"/>
</dbReference>
<dbReference type="RefSeq" id="XP_007934976.2">
    <property type="nucleotide sequence ID" value="XM_007936785.2"/>
</dbReference>
<dbReference type="CTD" id="80313"/>
<proteinExistence type="predicted"/>
<dbReference type="Proteomes" id="UP000694850">
    <property type="component" value="Unplaced"/>
</dbReference>
<dbReference type="AlphaFoldDB" id="A0A8B6ZLR8"/>
<reference evidence="4" key="1">
    <citation type="submission" date="2025-08" db="UniProtKB">
        <authorList>
            <consortium name="RefSeq"/>
        </authorList>
    </citation>
    <scope>IDENTIFICATION</scope>
</reference>
<dbReference type="SUPFAM" id="SSF52058">
    <property type="entry name" value="L domain-like"/>
    <property type="match status" value="1"/>
</dbReference>
<name>A0A8B6ZLR8_ORYAF</name>
<dbReference type="OrthoDB" id="2021138at2759"/>
<dbReference type="InterPro" id="IPR050216">
    <property type="entry name" value="LRR_domain-containing"/>
</dbReference>
<evidence type="ECO:0000256" key="2">
    <source>
        <dbReference type="ARBA" id="ARBA00022737"/>
    </source>
</evidence>
<dbReference type="PANTHER" id="PTHR48051">
    <property type="match status" value="1"/>
</dbReference>
<organism evidence="3 4">
    <name type="scientific">Orycteropus afer afer</name>
    <dbReference type="NCBI Taxonomy" id="1230840"/>
    <lineage>
        <taxon>Eukaryota</taxon>
        <taxon>Metazoa</taxon>
        <taxon>Chordata</taxon>
        <taxon>Craniata</taxon>
        <taxon>Vertebrata</taxon>
        <taxon>Euteleostomi</taxon>
        <taxon>Mammalia</taxon>
        <taxon>Eutheria</taxon>
        <taxon>Afrotheria</taxon>
        <taxon>Tubulidentata</taxon>
        <taxon>Orycteropodidae</taxon>
        <taxon>Orycteropus</taxon>
    </lineage>
</organism>
<dbReference type="PROSITE" id="PS51450">
    <property type="entry name" value="LRR"/>
    <property type="match status" value="1"/>
</dbReference>
<evidence type="ECO:0000313" key="4">
    <source>
        <dbReference type="RefSeq" id="XP_007934976.2"/>
    </source>
</evidence>
<evidence type="ECO:0000256" key="1">
    <source>
        <dbReference type="ARBA" id="ARBA00022614"/>
    </source>
</evidence>
<protein>
    <submittedName>
        <fullName evidence="4">Leucine-rich repeat-containing protein 27</fullName>
    </submittedName>
</protein>